<keyword evidence="2 3" id="KW-0804">Transcription</keyword>
<dbReference type="NCBIfam" id="NF008723">
    <property type="entry name" value="PRK11718.1"/>
    <property type="match status" value="1"/>
</dbReference>
<reference evidence="5" key="1">
    <citation type="submission" date="2018-05" db="EMBL/GenBank/DDBJ databases">
        <authorList>
            <person name="Lu D."/>
        </authorList>
    </citation>
    <scope>NUCLEOTIDE SEQUENCE [LARGE SCALE GENOMIC DNA]</scope>
    <source>
        <strain evidence="5">F01</strain>
    </source>
</reference>
<proteinExistence type="inferred from homology"/>
<dbReference type="RefSeq" id="WP_114611843.1">
    <property type="nucleotide sequence ID" value="NZ_QFWX01000002.1"/>
</dbReference>
<dbReference type="Pfam" id="PF04353">
    <property type="entry name" value="Rsd_AlgQ"/>
    <property type="match status" value="1"/>
</dbReference>
<comment type="similarity">
    <text evidence="3">Belongs to the Rsd/AlgQ family.</text>
</comment>
<reference evidence="4 5" key="2">
    <citation type="submission" date="2018-06" db="EMBL/GenBank/DDBJ databases">
        <title>Marinobactersediminissp. nov, a moderately halophilic bacterium isolated from marine solar saltern.</title>
        <authorList>
            <person name="Zhang Y."/>
        </authorList>
    </citation>
    <scope>NUCLEOTIDE SEQUENCE [LARGE SCALE GENOMIC DNA]</scope>
    <source>
        <strain evidence="4 5">F01</strain>
    </source>
</reference>
<organism evidence="4 5">
    <name type="scientific">Marinobacter vulgaris</name>
    <dbReference type="NCBI Taxonomy" id="1928331"/>
    <lineage>
        <taxon>Bacteria</taxon>
        <taxon>Pseudomonadati</taxon>
        <taxon>Pseudomonadota</taxon>
        <taxon>Gammaproteobacteria</taxon>
        <taxon>Pseudomonadales</taxon>
        <taxon>Marinobacteraceae</taxon>
        <taxon>Marinobacter</taxon>
    </lineage>
</organism>
<evidence type="ECO:0000313" key="5">
    <source>
        <dbReference type="Proteomes" id="UP000253987"/>
    </source>
</evidence>
<keyword evidence="5" id="KW-1185">Reference proteome</keyword>
<gene>
    <name evidence="4" type="ORF">DIT71_03555</name>
</gene>
<dbReference type="Gene3D" id="1.20.120.1370">
    <property type="entry name" value="Regulator of RNA polymerase sigma(70) subunit, domain 4"/>
    <property type="match status" value="1"/>
</dbReference>
<evidence type="ECO:0000313" key="4">
    <source>
        <dbReference type="EMBL" id="PXX92290.1"/>
    </source>
</evidence>
<dbReference type="PIRSF" id="PIRSF016548">
    <property type="entry name" value="Rsd_AlgQ"/>
    <property type="match status" value="1"/>
</dbReference>
<dbReference type="GO" id="GO:0006355">
    <property type="term" value="P:regulation of DNA-templated transcription"/>
    <property type="evidence" value="ECO:0007669"/>
    <property type="project" value="InterPro"/>
</dbReference>
<dbReference type="AlphaFoldDB" id="A0A2V3ZQW9"/>
<comment type="caution">
    <text evidence="4">The sequence shown here is derived from an EMBL/GenBank/DDBJ whole genome shotgun (WGS) entry which is preliminary data.</text>
</comment>
<evidence type="ECO:0000256" key="3">
    <source>
        <dbReference type="RuleBase" id="RU004409"/>
    </source>
</evidence>
<evidence type="ECO:0000256" key="2">
    <source>
        <dbReference type="ARBA" id="ARBA00023163"/>
    </source>
</evidence>
<name>A0A2V3ZQW9_9GAMM</name>
<dbReference type="OrthoDB" id="5567237at2"/>
<dbReference type="InterPro" id="IPR038309">
    <property type="entry name" value="Rsd/AlgQ_sf"/>
</dbReference>
<dbReference type="InterPro" id="IPR007448">
    <property type="entry name" value="Sigma70_reg_Rsd_AlgQ"/>
</dbReference>
<keyword evidence="1 3" id="KW-0805">Transcription regulation</keyword>
<protein>
    <submittedName>
        <fullName evidence="4">Sigma D regulator</fullName>
    </submittedName>
</protein>
<accession>A0A2V3ZQW9</accession>
<evidence type="ECO:0000256" key="1">
    <source>
        <dbReference type="ARBA" id="ARBA00023015"/>
    </source>
</evidence>
<dbReference type="Proteomes" id="UP000253987">
    <property type="component" value="Unassembled WGS sequence"/>
</dbReference>
<dbReference type="EMBL" id="QFWX01000002">
    <property type="protein sequence ID" value="PXX92290.1"/>
    <property type="molecule type" value="Genomic_DNA"/>
</dbReference>
<sequence length="160" mass="18539">MLDNCRNARERWGGVSELIDRWLKERQELLVHYCDLSGTTDFSQTEALHAKFVRLCEVLVDYVSAGHFEIYEQLIQEAREFNDGGLELVARLYPKIELTTETALNFNDRLNGQSLTEDEVRELFAQLSELGETLESRFEMEDFLIEHLHNAHAEKVMSSA</sequence>